<sequence length="332" mass="36538">MPFALSTRHRCRSVGFTLVELLVVMAIIGVLVGLLLPAVQAAREAAFRTQCKNNLRNLGLAMQNYHDKQRVLPFGYVCGVEYCNDGGCSPDDTCTTEGSPSNHHWSGWSMLLPELDRRTLYEDMNFDHDRLSLANETAITMGMSVFVCPSQMSQTRTNEYDFVDNDPTAWQRLGTNAASSYRLSMSGAPDINSTDDVFYTNGMFYRNSRETLGGLATSDGTTTTILAGEVSRDPCDSNSAGPYGCSHRDKGFLSVQRTFRTDRQLNRETDTYSVPGQTAQSSYDYWSSNHGGVVNFIMGDASVKAISDSVDGRVMEALATKRGGESISDDDF</sequence>
<evidence type="ECO:0000313" key="2">
    <source>
        <dbReference type="EMBL" id="QDU59742.1"/>
    </source>
</evidence>
<gene>
    <name evidence="2" type="ORF">Pan216_05740</name>
</gene>
<reference evidence="2 3" key="1">
    <citation type="submission" date="2019-02" db="EMBL/GenBank/DDBJ databases">
        <title>Deep-cultivation of Planctomycetes and their phenomic and genomic characterization uncovers novel biology.</title>
        <authorList>
            <person name="Wiegand S."/>
            <person name="Jogler M."/>
            <person name="Boedeker C."/>
            <person name="Pinto D."/>
            <person name="Vollmers J."/>
            <person name="Rivas-Marin E."/>
            <person name="Kohn T."/>
            <person name="Peeters S.H."/>
            <person name="Heuer A."/>
            <person name="Rast P."/>
            <person name="Oberbeckmann S."/>
            <person name="Bunk B."/>
            <person name="Jeske O."/>
            <person name="Meyerdierks A."/>
            <person name="Storesund J.E."/>
            <person name="Kallscheuer N."/>
            <person name="Luecker S."/>
            <person name="Lage O.M."/>
            <person name="Pohl T."/>
            <person name="Merkel B.J."/>
            <person name="Hornburger P."/>
            <person name="Mueller R.-W."/>
            <person name="Bruemmer F."/>
            <person name="Labrenz M."/>
            <person name="Spormann A.M."/>
            <person name="Op den Camp H."/>
            <person name="Overmann J."/>
            <person name="Amann R."/>
            <person name="Jetten M.S.M."/>
            <person name="Mascher T."/>
            <person name="Medema M.H."/>
            <person name="Devos D.P."/>
            <person name="Kaster A.-K."/>
            <person name="Ovreas L."/>
            <person name="Rohde M."/>
            <person name="Galperin M.Y."/>
            <person name="Jogler C."/>
        </authorList>
    </citation>
    <scope>NUCLEOTIDE SEQUENCE [LARGE SCALE GENOMIC DNA]</scope>
    <source>
        <strain evidence="2 3">Pan216</strain>
    </source>
</reference>
<dbReference type="Pfam" id="PF07596">
    <property type="entry name" value="SBP_bac_10"/>
    <property type="match status" value="1"/>
</dbReference>
<dbReference type="PANTHER" id="PTHR30093">
    <property type="entry name" value="GENERAL SECRETION PATHWAY PROTEIN G"/>
    <property type="match status" value="1"/>
</dbReference>
<dbReference type="NCBIfam" id="TIGR04294">
    <property type="entry name" value="pre_pil_HX9DG"/>
    <property type="match status" value="1"/>
</dbReference>
<dbReference type="OrthoDB" id="255848at2"/>
<dbReference type="KEGG" id="knv:Pan216_05740"/>
<dbReference type="Proteomes" id="UP000317093">
    <property type="component" value="Chromosome"/>
</dbReference>
<evidence type="ECO:0000259" key="1">
    <source>
        <dbReference type="Pfam" id="PF07596"/>
    </source>
</evidence>
<feature type="domain" description="DUF1559" evidence="1">
    <location>
        <begin position="40"/>
        <end position="311"/>
    </location>
</feature>
<organism evidence="2 3">
    <name type="scientific">Kolteria novifilia</name>
    <dbReference type="NCBI Taxonomy" id="2527975"/>
    <lineage>
        <taxon>Bacteria</taxon>
        <taxon>Pseudomonadati</taxon>
        <taxon>Planctomycetota</taxon>
        <taxon>Planctomycetia</taxon>
        <taxon>Kolteriales</taxon>
        <taxon>Kolteriaceae</taxon>
        <taxon>Kolteria</taxon>
    </lineage>
</organism>
<name>A0A518AYE2_9BACT</name>
<dbReference type="EMBL" id="CP036279">
    <property type="protein sequence ID" value="QDU59742.1"/>
    <property type="molecule type" value="Genomic_DNA"/>
</dbReference>
<dbReference type="InterPro" id="IPR045584">
    <property type="entry name" value="Pilin-like"/>
</dbReference>
<keyword evidence="3" id="KW-1185">Reference proteome</keyword>
<dbReference type="AlphaFoldDB" id="A0A518AYE2"/>
<dbReference type="InterPro" id="IPR027558">
    <property type="entry name" value="Pre_pil_HX9DG_C"/>
</dbReference>
<evidence type="ECO:0000313" key="3">
    <source>
        <dbReference type="Proteomes" id="UP000317093"/>
    </source>
</evidence>
<dbReference type="InterPro" id="IPR012902">
    <property type="entry name" value="N_methyl_site"/>
</dbReference>
<dbReference type="SUPFAM" id="SSF54523">
    <property type="entry name" value="Pili subunits"/>
    <property type="match status" value="1"/>
</dbReference>
<dbReference type="RefSeq" id="WP_145254487.1">
    <property type="nucleotide sequence ID" value="NZ_CP036279.1"/>
</dbReference>
<dbReference type="Gene3D" id="3.30.700.10">
    <property type="entry name" value="Glycoprotein, Type 4 Pilin"/>
    <property type="match status" value="1"/>
</dbReference>
<protein>
    <recommendedName>
        <fullName evidence="1">DUF1559 domain-containing protein</fullName>
    </recommendedName>
</protein>
<dbReference type="NCBIfam" id="TIGR02532">
    <property type="entry name" value="IV_pilin_GFxxxE"/>
    <property type="match status" value="1"/>
</dbReference>
<proteinExistence type="predicted"/>
<dbReference type="InterPro" id="IPR011453">
    <property type="entry name" value="DUF1559"/>
</dbReference>
<dbReference type="PANTHER" id="PTHR30093:SF2">
    <property type="entry name" value="TYPE II SECRETION SYSTEM PROTEIN H"/>
    <property type="match status" value="1"/>
</dbReference>
<dbReference type="Pfam" id="PF07963">
    <property type="entry name" value="N_methyl"/>
    <property type="match status" value="1"/>
</dbReference>
<accession>A0A518AYE2</accession>